<evidence type="ECO:0000313" key="10">
    <source>
        <dbReference type="EMBL" id="KAJ8479749.1"/>
    </source>
</evidence>
<dbReference type="CDD" id="cd00030">
    <property type="entry name" value="C2"/>
    <property type="match status" value="1"/>
</dbReference>
<evidence type="ECO:0000256" key="3">
    <source>
        <dbReference type="ARBA" id="ARBA00023055"/>
    </source>
</evidence>
<keyword evidence="2" id="KW-0813">Transport</keyword>
<gene>
    <name evidence="10" type="ORF">OPV22_023476</name>
</gene>
<evidence type="ECO:0000313" key="11">
    <source>
        <dbReference type="Proteomes" id="UP001222027"/>
    </source>
</evidence>
<dbReference type="CDD" id="cd21669">
    <property type="entry name" value="SMP_SF"/>
    <property type="match status" value="1"/>
</dbReference>
<dbReference type="PANTHER" id="PTHR47042">
    <property type="entry name" value="C2 DOMAIN-CONTAINING PROTEIN-LIKE"/>
    <property type="match status" value="1"/>
</dbReference>
<comment type="subcellular location">
    <subcellularLocation>
        <location evidence="1">Membrane</location>
    </subcellularLocation>
</comment>
<evidence type="ECO:0000256" key="5">
    <source>
        <dbReference type="ARBA" id="ARBA00023136"/>
    </source>
</evidence>
<evidence type="ECO:0000256" key="2">
    <source>
        <dbReference type="ARBA" id="ARBA00022448"/>
    </source>
</evidence>
<feature type="domain" description="C2" evidence="8">
    <location>
        <begin position="270"/>
        <end position="384"/>
    </location>
</feature>
<organism evidence="10 11">
    <name type="scientific">Ensete ventricosum</name>
    <name type="common">Abyssinian banana</name>
    <name type="synonym">Musa ensete</name>
    <dbReference type="NCBI Taxonomy" id="4639"/>
    <lineage>
        <taxon>Eukaryota</taxon>
        <taxon>Viridiplantae</taxon>
        <taxon>Streptophyta</taxon>
        <taxon>Embryophyta</taxon>
        <taxon>Tracheophyta</taxon>
        <taxon>Spermatophyta</taxon>
        <taxon>Magnoliopsida</taxon>
        <taxon>Liliopsida</taxon>
        <taxon>Zingiberales</taxon>
        <taxon>Musaceae</taxon>
        <taxon>Ensete</taxon>
    </lineage>
</organism>
<keyword evidence="7" id="KW-1133">Transmembrane helix</keyword>
<evidence type="ECO:0008006" key="12">
    <source>
        <dbReference type="Google" id="ProtNLM"/>
    </source>
</evidence>
<keyword evidence="4" id="KW-0446">Lipid-binding</keyword>
<name>A0AAV8QI38_ENSVE</name>
<feature type="compositionally biased region" description="Basic residues" evidence="6">
    <location>
        <begin position="520"/>
        <end position="530"/>
    </location>
</feature>
<evidence type="ECO:0000256" key="7">
    <source>
        <dbReference type="SAM" id="Phobius"/>
    </source>
</evidence>
<dbReference type="PANTHER" id="PTHR47042:SF4">
    <property type="entry name" value="OS02G0313700 PROTEIN"/>
    <property type="match status" value="1"/>
</dbReference>
<dbReference type="PROSITE" id="PS51847">
    <property type="entry name" value="SMP"/>
    <property type="match status" value="1"/>
</dbReference>
<keyword evidence="7" id="KW-0812">Transmembrane</keyword>
<keyword evidence="11" id="KW-1185">Reference proteome</keyword>
<sequence length="661" mass="75205">MDITEASIVHHITLVLLLLWVLVQLGWSHPVLFFLALLYLYKVNAYYTLRLRKRLQFEEKKYANQRRLLSDTESVRWLNHAVEKIWPICMEHIASQQFLLPIIPWFLDKFKPWTARKAVLRHLYLGRNPPMFTDLRVLHQSGDDDHLVLELGMSFLSADDMSAKLAVRLRKRLGFGIKTSMHITSMHVEGKVLVGMKFLRHWPFLGRVRVCFVEPPYFQMTVKPIFGHGLDVTELPGISGWLDKLLDDAFEQTLVEPNMLVIDVEKFVSSPEECWFTVKERSLVAHVKLEMLEGADMKPSDLNGLADPYVRGQLGSYRFQTKIQRKTLSPKWLEEFEIPINSWEAPNVLVLQVRDKDTIFDDMLGDCSVNINDLRGGQRHDMWLSLQNIKMGRIHLAITVLEEELQKETKDFSNDETSKTMEPMPGTLHEKVEDLNAEEYSRMTDEFEPINIKGQEKTGVWVHRPGADVSQTWEPRKGHARHSEELHQEGVCAKSPSPSSSGSHLSDASSNEESVGEKKVRLKTIRRGLHKLSSVFHRTRKQGSPKECQEVTPTPRPNLPPLAEKQASTKSTVPDSFDEGNGEPEPDEERCSSDMDEGESSGIGETPQTPRNFISKSSESLKITLSRETSNKLKEVQSSEAEDALVNDPLVSAGSPTSISP</sequence>
<dbReference type="Pfam" id="PF25669">
    <property type="entry name" value="SMP_MUG190-like"/>
    <property type="match status" value="1"/>
</dbReference>
<dbReference type="Proteomes" id="UP001222027">
    <property type="component" value="Unassembled WGS sequence"/>
</dbReference>
<dbReference type="PROSITE" id="PS50004">
    <property type="entry name" value="C2"/>
    <property type="match status" value="1"/>
</dbReference>
<evidence type="ECO:0000256" key="1">
    <source>
        <dbReference type="ARBA" id="ARBA00004370"/>
    </source>
</evidence>
<dbReference type="GO" id="GO:0008289">
    <property type="term" value="F:lipid binding"/>
    <property type="evidence" value="ECO:0007669"/>
    <property type="project" value="UniProtKB-KW"/>
</dbReference>
<feature type="compositionally biased region" description="Acidic residues" evidence="6">
    <location>
        <begin position="576"/>
        <end position="599"/>
    </location>
</feature>
<keyword evidence="3" id="KW-0445">Lipid transport</keyword>
<keyword evidence="5 7" id="KW-0472">Membrane</keyword>
<proteinExistence type="predicted"/>
<feature type="domain" description="SMP-LTD" evidence="9">
    <location>
        <begin position="71"/>
        <end position="265"/>
    </location>
</feature>
<evidence type="ECO:0000259" key="9">
    <source>
        <dbReference type="PROSITE" id="PS51847"/>
    </source>
</evidence>
<dbReference type="InterPro" id="IPR035892">
    <property type="entry name" value="C2_domain_sf"/>
</dbReference>
<feature type="compositionally biased region" description="Basic and acidic residues" evidence="6">
    <location>
        <begin position="474"/>
        <end position="488"/>
    </location>
</feature>
<feature type="compositionally biased region" description="Low complexity" evidence="6">
    <location>
        <begin position="495"/>
        <end position="509"/>
    </location>
</feature>
<comment type="caution">
    <text evidence="10">The sequence shown here is derived from an EMBL/GenBank/DDBJ whole genome shotgun (WGS) entry which is preliminary data.</text>
</comment>
<feature type="transmembrane region" description="Helical" evidence="7">
    <location>
        <begin position="7"/>
        <end position="25"/>
    </location>
</feature>
<dbReference type="GO" id="GO:0016020">
    <property type="term" value="C:membrane"/>
    <property type="evidence" value="ECO:0007669"/>
    <property type="project" value="UniProtKB-SubCell"/>
</dbReference>
<dbReference type="InterPro" id="IPR000008">
    <property type="entry name" value="C2_dom"/>
</dbReference>
<dbReference type="SUPFAM" id="SSF49562">
    <property type="entry name" value="C2 domain (Calcium/lipid-binding domain, CaLB)"/>
    <property type="match status" value="1"/>
</dbReference>
<feature type="compositionally biased region" description="Polar residues" evidence="6">
    <location>
        <begin position="606"/>
        <end position="618"/>
    </location>
</feature>
<dbReference type="InterPro" id="IPR052847">
    <property type="entry name" value="Ext_Synaptotagmin/KAHRP-like"/>
</dbReference>
<evidence type="ECO:0000259" key="8">
    <source>
        <dbReference type="PROSITE" id="PS50004"/>
    </source>
</evidence>
<protein>
    <recommendedName>
        <fullName evidence="12">C2 domain-containing protein</fullName>
    </recommendedName>
</protein>
<evidence type="ECO:0000256" key="6">
    <source>
        <dbReference type="SAM" id="MobiDB-lite"/>
    </source>
</evidence>
<dbReference type="EMBL" id="JAQQAF010000006">
    <property type="protein sequence ID" value="KAJ8479749.1"/>
    <property type="molecule type" value="Genomic_DNA"/>
</dbReference>
<dbReference type="AlphaFoldDB" id="A0AAV8QI38"/>
<reference evidence="10 11" key="1">
    <citation type="submission" date="2022-12" db="EMBL/GenBank/DDBJ databases">
        <title>Chromosome-scale assembly of the Ensete ventricosum genome.</title>
        <authorList>
            <person name="Dussert Y."/>
            <person name="Stocks J."/>
            <person name="Wendawek A."/>
            <person name="Woldeyes F."/>
            <person name="Nichols R.A."/>
            <person name="Borrell J.S."/>
        </authorList>
    </citation>
    <scope>NUCLEOTIDE SEQUENCE [LARGE SCALE GENOMIC DNA]</scope>
    <source>
        <strain evidence="11">cv. Maze</strain>
        <tissue evidence="10">Seeds</tissue>
    </source>
</reference>
<dbReference type="GO" id="GO:0006869">
    <property type="term" value="P:lipid transport"/>
    <property type="evidence" value="ECO:0007669"/>
    <property type="project" value="UniProtKB-KW"/>
</dbReference>
<feature type="region of interest" description="Disordered" evidence="6">
    <location>
        <begin position="633"/>
        <end position="661"/>
    </location>
</feature>
<dbReference type="SMART" id="SM00239">
    <property type="entry name" value="C2"/>
    <property type="match status" value="1"/>
</dbReference>
<evidence type="ECO:0000256" key="4">
    <source>
        <dbReference type="ARBA" id="ARBA00023121"/>
    </source>
</evidence>
<dbReference type="Pfam" id="PF00168">
    <property type="entry name" value="C2"/>
    <property type="match status" value="1"/>
</dbReference>
<feature type="region of interest" description="Disordered" evidence="6">
    <location>
        <begin position="458"/>
        <end position="618"/>
    </location>
</feature>
<dbReference type="InterPro" id="IPR031468">
    <property type="entry name" value="SMP_LBD"/>
</dbReference>
<accession>A0AAV8QI38</accession>
<dbReference type="Gene3D" id="2.60.40.150">
    <property type="entry name" value="C2 domain"/>
    <property type="match status" value="1"/>
</dbReference>